<dbReference type="AlphaFoldDB" id="A0AAE8SH56"/>
<feature type="region of interest" description="Disordered" evidence="1">
    <location>
        <begin position="203"/>
        <end position="249"/>
    </location>
</feature>
<keyword evidence="2" id="KW-0732">Signal</keyword>
<dbReference type="Pfam" id="PF25485">
    <property type="entry name" value="DUF7908"/>
    <property type="match status" value="1"/>
</dbReference>
<organism evidence="4 5">
    <name type="scientific">Fusarium torulosum</name>
    <dbReference type="NCBI Taxonomy" id="33205"/>
    <lineage>
        <taxon>Eukaryota</taxon>
        <taxon>Fungi</taxon>
        <taxon>Dikarya</taxon>
        <taxon>Ascomycota</taxon>
        <taxon>Pezizomycotina</taxon>
        <taxon>Sordariomycetes</taxon>
        <taxon>Hypocreomycetidae</taxon>
        <taxon>Hypocreales</taxon>
        <taxon>Nectriaceae</taxon>
        <taxon>Fusarium</taxon>
    </lineage>
</organism>
<feature type="region of interest" description="Disordered" evidence="1">
    <location>
        <begin position="48"/>
        <end position="67"/>
    </location>
</feature>
<comment type="caution">
    <text evidence="4">The sequence shown here is derived from an EMBL/GenBank/DDBJ whole genome shotgun (WGS) entry which is preliminary data.</text>
</comment>
<name>A0AAE8SH56_9HYPO</name>
<evidence type="ECO:0000256" key="2">
    <source>
        <dbReference type="SAM" id="SignalP"/>
    </source>
</evidence>
<dbReference type="Proteomes" id="UP001187734">
    <property type="component" value="Unassembled WGS sequence"/>
</dbReference>
<gene>
    <name evidence="4" type="ORF">FTOL_05466</name>
</gene>
<evidence type="ECO:0000313" key="5">
    <source>
        <dbReference type="Proteomes" id="UP001187734"/>
    </source>
</evidence>
<reference evidence="4" key="1">
    <citation type="submission" date="2018-03" db="EMBL/GenBank/DDBJ databases">
        <authorList>
            <person name="Guldener U."/>
        </authorList>
    </citation>
    <scope>NUCLEOTIDE SEQUENCE</scope>
</reference>
<keyword evidence="5" id="KW-1185">Reference proteome</keyword>
<feature type="domain" description="DUF7908" evidence="3">
    <location>
        <begin position="72"/>
        <end position="194"/>
    </location>
</feature>
<evidence type="ECO:0000259" key="3">
    <source>
        <dbReference type="Pfam" id="PF25485"/>
    </source>
</evidence>
<evidence type="ECO:0000256" key="1">
    <source>
        <dbReference type="SAM" id="MobiDB-lite"/>
    </source>
</evidence>
<sequence>MIRNTLVLAALAANAAAGPCKPGRSSTELLSATIGSIETSYITRSASITSSAPVTTTTDEVSTTSASEPAGEDYIFQISHFVREPAKRDIHFVGANNPTDCTSATVYRLISDQLLDGGVPFYYTGQEYQEFGAQGDPPANAVKTTFSIAGGKLKWTNNAFDNAAFCQDVSDGKVYITFDSRPDNCQSVWLMAIKAEDCSSEASSTVVSEPTETSTVVESSTETAPTTGAVETSTSDITASTDVTTTSSDATTAAETITTSGAESTTTAADLCVQSLISPNGEPPLESREADCEALNRVTVSSYEVTQTVVKRGNVIIIPTAAIVRRADGDEATTILPTATPAYATYCDSPTAYYDACSSLGITAFTTTIPEPTATETITE</sequence>
<proteinExistence type="predicted"/>
<evidence type="ECO:0000313" key="4">
    <source>
        <dbReference type="EMBL" id="SPJ75735.1"/>
    </source>
</evidence>
<dbReference type="InterPro" id="IPR057230">
    <property type="entry name" value="DUF7908"/>
</dbReference>
<feature type="chain" id="PRO_5042219647" description="DUF7908 domain-containing protein" evidence="2">
    <location>
        <begin position="18"/>
        <end position="380"/>
    </location>
</feature>
<dbReference type="EMBL" id="ONZP01000174">
    <property type="protein sequence ID" value="SPJ75735.1"/>
    <property type="molecule type" value="Genomic_DNA"/>
</dbReference>
<feature type="compositionally biased region" description="Low complexity" evidence="1">
    <location>
        <begin position="54"/>
        <end position="67"/>
    </location>
</feature>
<feature type="signal peptide" evidence="2">
    <location>
        <begin position="1"/>
        <end position="17"/>
    </location>
</feature>
<accession>A0AAE8SH56</accession>
<protein>
    <recommendedName>
        <fullName evidence="3">DUF7908 domain-containing protein</fullName>
    </recommendedName>
</protein>